<feature type="transmembrane region" description="Helical" evidence="1">
    <location>
        <begin position="27"/>
        <end position="49"/>
    </location>
</feature>
<organism evidence="2 3">
    <name type="scientific">Bacteroides stercoris ATCC 43183</name>
    <dbReference type="NCBI Taxonomy" id="449673"/>
    <lineage>
        <taxon>Bacteria</taxon>
        <taxon>Pseudomonadati</taxon>
        <taxon>Bacteroidota</taxon>
        <taxon>Bacteroidia</taxon>
        <taxon>Bacteroidales</taxon>
        <taxon>Bacteroidaceae</taxon>
        <taxon>Bacteroides</taxon>
    </lineage>
</organism>
<protein>
    <submittedName>
        <fullName evidence="2">Uncharacterized protein</fullName>
    </submittedName>
</protein>
<keyword evidence="1" id="KW-0812">Transmembrane</keyword>
<sequence length="53" mass="6482">MFSFHLYFRVSGISFKKQVYNHLCKRLLLFHIYFHLITLNQETFLLIFASNKL</sequence>
<dbReference type="Proteomes" id="UP000004713">
    <property type="component" value="Unassembled WGS sequence"/>
</dbReference>
<keyword evidence="1" id="KW-0472">Membrane</keyword>
<proteinExistence type="predicted"/>
<keyword evidence="1" id="KW-1133">Transmembrane helix</keyword>
<evidence type="ECO:0000313" key="3">
    <source>
        <dbReference type="Proteomes" id="UP000004713"/>
    </source>
</evidence>
<reference evidence="2 3" key="1">
    <citation type="submission" date="2007-11" db="EMBL/GenBank/DDBJ databases">
        <title>Draft genome sequence of Bacteroides stercoris(ATCC 43183).</title>
        <authorList>
            <person name="Sudarsanam P."/>
            <person name="Ley R."/>
            <person name="Guruge J."/>
            <person name="Turnbaugh P.J."/>
            <person name="Mahowald M."/>
            <person name="Liep D."/>
            <person name="Gordon J."/>
        </authorList>
    </citation>
    <scope>NUCLEOTIDE SEQUENCE [LARGE SCALE GENOMIC DNA]</scope>
    <source>
        <strain evidence="2 3">ATCC 43183</strain>
    </source>
</reference>
<dbReference type="HOGENOM" id="CLU_3058732_0_0_10"/>
<accession>B0NNG5</accession>
<dbReference type="AlphaFoldDB" id="B0NNG5"/>
<reference evidence="2 3" key="2">
    <citation type="submission" date="2007-11" db="EMBL/GenBank/DDBJ databases">
        <authorList>
            <person name="Fulton L."/>
            <person name="Clifton S."/>
            <person name="Fulton B."/>
            <person name="Xu J."/>
            <person name="Minx P."/>
            <person name="Pepin K.H."/>
            <person name="Johnson M."/>
            <person name="Thiruvilangam P."/>
            <person name="Bhonagiri V."/>
            <person name="Nash W.E."/>
            <person name="Mardis E.R."/>
            <person name="Wilson R.K."/>
        </authorList>
    </citation>
    <scope>NUCLEOTIDE SEQUENCE [LARGE SCALE GENOMIC DNA]</scope>
    <source>
        <strain evidence="2 3">ATCC 43183</strain>
    </source>
</reference>
<dbReference type="EMBL" id="ABFZ02000017">
    <property type="protein sequence ID" value="EDS16299.1"/>
    <property type="molecule type" value="Genomic_DNA"/>
</dbReference>
<evidence type="ECO:0000256" key="1">
    <source>
        <dbReference type="SAM" id="Phobius"/>
    </source>
</evidence>
<evidence type="ECO:0000313" key="2">
    <source>
        <dbReference type="EMBL" id="EDS16299.1"/>
    </source>
</evidence>
<name>B0NNG5_BACSE</name>
<comment type="caution">
    <text evidence="2">The sequence shown here is derived from an EMBL/GenBank/DDBJ whole genome shotgun (WGS) entry which is preliminary data.</text>
</comment>
<gene>
    <name evidence="2" type="ORF">BACSTE_00970</name>
</gene>